<dbReference type="Proteomes" id="UP001249945">
    <property type="component" value="Unassembled WGS sequence"/>
</dbReference>
<dbReference type="AlphaFoldDB" id="A0AAW8RDN3"/>
<dbReference type="EMBL" id="JALRMR010000018">
    <property type="protein sequence ID" value="MDT1975232.1"/>
    <property type="molecule type" value="Genomic_DNA"/>
</dbReference>
<reference evidence="1" key="1">
    <citation type="submission" date="2022-04" db="EMBL/GenBank/DDBJ databases">
        <title>Draft genome sequences of lactic acid bacteria (LAB) strains involved in meat spoilage.</title>
        <authorList>
            <person name="Palevich N."/>
        </authorList>
    </citation>
    <scope>NUCLEOTIDE SEQUENCE</scope>
    <source>
        <strain evidence="1">9-14</strain>
    </source>
</reference>
<proteinExistence type="predicted"/>
<dbReference type="InterPro" id="IPR029058">
    <property type="entry name" value="AB_hydrolase_fold"/>
</dbReference>
<dbReference type="Pfam" id="PF26363">
    <property type="entry name" value="Phospholipase-like"/>
    <property type="match status" value="1"/>
</dbReference>
<dbReference type="SUPFAM" id="SSF53474">
    <property type="entry name" value="alpha/beta-Hydrolases"/>
    <property type="match status" value="1"/>
</dbReference>
<accession>A0AAW8RDN3</accession>
<evidence type="ECO:0000313" key="2">
    <source>
        <dbReference type="Proteomes" id="UP001249945"/>
    </source>
</evidence>
<protein>
    <submittedName>
        <fullName evidence="1">Triacylglycerol lipase</fullName>
    </submittedName>
</protein>
<comment type="caution">
    <text evidence="1">The sequence shown here is derived from an EMBL/GenBank/DDBJ whole genome shotgun (WGS) entry which is preliminary data.</text>
</comment>
<name>A0AAW8RDN3_CARDV</name>
<organism evidence="1 2">
    <name type="scientific">Carnobacterium divergens</name>
    <name type="common">Lactobacillus divergens</name>
    <dbReference type="NCBI Taxonomy" id="2748"/>
    <lineage>
        <taxon>Bacteria</taxon>
        <taxon>Bacillati</taxon>
        <taxon>Bacillota</taxon>
        <taxon>Bacilli</taxon>
        <taxon>Lactobacillales</taxon>
        <taxon>Carnobacteriaceae</taxon>
        <taxon>Carnobacterium</taxon>
    </lineage>
</organism>
<sequence length="452" mass="50283">MDQNRTFSGEAYEVENGKVTINDLSKDPNYIVLDTVDTNKNTIGNEKNPKQNSMQAMVVAEIKNEFKDYDIDDLKDLKGYPESVIKQDITIAYAGTAGWQDMKTDIREIARNDKHENGAFQSALSYANEIEKRYSVKDGYTISTTGHSLGGAEAIYVSVLKGYNAITYGAAGSGLTEEQLKLYKGTIVNIYDTSDIVTSGLLTGGQGKIPFLSIGIDNEGWKTAGHSRDQFKLDKNGNYVNKYGEIAVYSDLNGGISIEQTILAQQIIANNQTMRGIEERLGNTKDRKLLFDKLMKENKLLQAQINSFTKINQLRLKFKTSGGVISTNEQIYLDDSEALTVVQSASAQFESAMESTIKIYKEGILELEELWQKALSKAKSATPDLSYGEMLDTLNSVECTEQSIVTVSSEEFREKIAKAKQMSEKFTRLVSEIKSKIAELVQRDQELARQLG</sequence>
<evidence type="ECO:0000313" key="1">
    <source>
        <dbReference type="EMBL" id="MDT1975232.1"/>
    </source>
</evidence>
<dbReference type="Gene3D" id="3.40.50.1820">
    <property type="entry name" value="alpha/beta hydrolase"/>
    <property type="match status" value="1"/>
</dbReference>
<dbReference type="RefSeq" id="WP_311780944.1">
    <property type="nucleotide sequence ID" value="NZ_JALRMR010000018.1"/>
</dbReference>
<gene>
    <name evidence="1" type="ORF">MX635_12560</name>
</gene>